<keyword evidence="2" id="KW-0964">Secreted</keyword>
<dbReference type="EMBL" id="FSRL01000001">
    <property type="protein sequence ID" value="SIN91288.1"/>
    <property type="molecule type" value="Genomic_DNA"/>
</dbReference>
<evidence type="ECO:0000259" key="4">
    <source>
        <dbReference type="Pfam" id="PF13403"/>
    </source>
</evidence>
<comment type="subcellular location">
    <subcellularLocation>
        <location evidence="1">Secreted</location>
    </subcellularLocation>
</comment>
<feature type="region of interest" description="Disordered" evidence="3">
    <location>
        <begin position="1"/>
        <end position="42"/>
    </location>
</feature>
<dbReference type="Pfam" id="PF00353">
    <property type="entry name" value="HemolysinCabind"/>
    <property type="match status" value="3"/>
</dbReference>
<dbReference type="Pfam" id="PF13403">
    <property type="entry name" value="Hint_2"/>
    <property type="match status" value="1"/>
</dbReference>
<keyword evidence="6" id="KW-1185">Reference proteome</keyword>
<dbReference type="Gene3D" id="2.150.10.10">
    <property type="entry name" value="Serralysin-like metalloprotease, C-terminal"/>
    <property type="match status" value="2"/>
</dbReference>
<dbReference type="InterPro" id="IPR001343">
    <property type="entry name" value="Hemolysn_Ca-bd"/>
</dbReference>
<dbReference type="GO" id="GO:0016539">
    <property type="term" value="P:intein-mediated protein splicing"/>
    <property type="evidence" value="ECO:0007669"/>
    <property type="project" value="InterPro"/>
</dbReference>
<dbReference type="PRINTS" id="PR00313">
    <property type="entry name" value="CABNDNGRPT"/>
</dbReference>
<gene>
    <name evidence="5" type="ORF">SAMN05444002_1447</name>
</gene>
<dbReference type="InterPro" id="IPR011049">
    <property type="entry name" value="Serralysin-like_metalloprot_C"/>
</dbReference>
<dbReference type="SUPFAM" id="SSF51120">
    <property type="entry name" value="beta-Roll"/>
    <property type="match status" value="1"/>
</dbReference>
<dbReference type="InterPro" id="IPR036844">
    <property type="entry name" value="Hint_dom_sf"/>
</dbReference>
<dbReference type="PANTHER" id="PTHR38340">
    <property type="entry name" value="S-LAYER PROTEIN"/>
    <property type="match status" value="1"/>
</dbReference>
<dbReference type="OrthoDB" id="6305173at2"/>
<feature type="compositionally biased region" description="Polar residues" evidence="3">
    <location>
        <begin position="1"/>
        <end position="16"/>
    </location>
</feature>
<dbReference type="SUPFAM" id="SSF51294">
    <property type="entry name" value="Hedgehog/intein (Hint) domain"/>
    <property type="match status" value="1"/>
</dbReference>
<dbReference type="RefSeq" id="WP_074255518.1">
    <property type="nucleotide sequence ID" value="NZ_FSRL01000001.1"/>
</dbReference>
<protein>
    <submittedName>
        <fullName evidence="5">Ca2+-binding protein, RTX toxin-related</fullName>
    </submittedName>
</protein>
<proteinExistence type="predicted"/>
<dbReference type="PANTHER" id="PTHR38340:SF1">
    <property type="entry name" value="S-LAYER PROTEIN"/>
    <property type="match status" value="1"/>
</dbReference>
<dbReference type="Gene3D" id="2.170.16.10">
    <property type="entry name" value="Hedgehog/Intein (Hint) domain"/>
    <property type="match status" value="1"/>
</dbReference>
<feature type="domain" description="Hedgehog/Intein (Hint)" evidence="4">
    <location>
        <begin position="426"/>
        <end position="572"/>
    </location>
</feature>
<accession>A0A1N6F7K1</accession>
<name>A0A1N6F7K1_9RHOB</name>
<dbReference type="InterPro" id="IPR018511">
    <property type="entry name" value="Hemolysin-typ_Ca-bd_CS"/>
</dbReference>
<dbReference type="InterPro" id="IPR028992">
    <property type="entry name" value="Hedgehog/Intein_dom"/>
</dbReference>
<dbReference type="InterPro" id="IPR050557">
    <property type="entry name" value="RTX_toxin/Mannuronan_C5-epim"/>
</dbReference>
<sequence length="619" mass="64624">MATINGNDTDETIQGTDENDVINAAGGNDRVSGEGGDDTINGGDGNDVIFGDAGEGTAPGNDATPLQLSIFNVRPGSETASAANSATPGDSVIYDRVATLDDGTSISARLVLVSVSDSRLQVDLASGNGSEILLNGGNSRFRAGDEATFRLEFFNPVTGEPVALNSTATFNDLDQNSATDFEAVTLDAGSFGAYGTAADTSLAVSSGAGFVTARGTEANTPSDQDAWFSAEFDNRTAIEFTLTTRSTQSGFSMNGDLIDDVIVEPIPDGNDTLFGGAGNDTIYGQGGNDVIDGGSGNDVIEGGTGDDVITAGDGFDLVNGGAGNDEIHGGGDNDVLSGGDDADTIFVDSLGSAGVNNTTVNGGSGGDDWDVLNLGGLRSQGFKITNLVQNPENNGTPGFNGQVQLFNESTGQWANITFTDIEEIIPCFTPGTRIATARGEVPVERLKAGDRVMTRDHGLQRIRWVGRKTLGAAQLARQPELRPVLVTKGAMGQGLPERDMMVSPQHRMLVTGDRAALWFEDREVLVAALHLVNGGTIRRAEVEEVTYIHILFDQHEVVLSDGAWTESFQPGDRTLAGLDGAARAEVLALFPDLAEAEGRDGYLAARRVLKRHEAALVAV</sequence>
<evidence type="ECO:0000313" key="5">
    <source>
        <dbReference type="EMBL" id="SIN91288.1"/>
    </source>
</evidence>
<evidence type="ECO:0000256" key="2">
    <source>
        <dbReference type="ARBA" id="ARBA00022525"/>
    </source>
</evidence>
<dbReference type="AlphaFoldDB" id="A0A1N6F7K1"/>
<dbReference type="InterPro" id="IPR006141">
    <property type="entry name" value="Intein_N"/>
</dbReference>
<dbReference type="GO" id="GO:0005509">
    <property type="term" value="F:calcium ion binding"/>
    <property type="evidence" value="ECO:0007669"/>
    <property type="project" value="InterPro"/>
</dbReference>
<dbReference type="PROSITE" id="PS00330">
    <property type="entry name" value="HEMOLYSIN_CALCIUM"/>
    <property type="match status" value="2"/>
</dbReference>
<dbReference type="GO" id="GO:0005576">
    <property type="term" value="C:extracellular region"/>
    <property type="evidence" value="ECO:0007669"/>
    <property type="project" value="UniProtKB-SubCell"/>
</dbReference>
<evidence type="ECO:0000256" key="1">
    <source>
        <dbReference type="ARBA" id="ARBA00004613"/>
    </source>
</evidence>
<dbReference type="PROSITE" id="PS50817">
    <property type="entry name" value="INTEIN_N_TER"/>
    <property type="match status" value="1"/>
</dbReference>
<dbReference type="STRING" id="1217970.SAMN05444002_1447"/>
<dbReference type="Proteomes" id="UP000184932">
    <property type="component" value="Unassembled WGS sequence"/>
</dbReference>
<organism evidence="5 6">
    <name type="scientific">Vannielia litorea</name>
    <dbReference type="NCBI Taxonomy" id="1217970"/>
    <lineage>
        <taxon>Bacteria</taxon>
        <taxon>Pseudomonadati</taxon>
        <taxon>Pseudomonadota</taxon>
        <taxon>Alphaproteobacteria</taxon>
        <taxon>Rhodobacterales</taxon>
        <taxon>Paracoccaceae</taxon>
        <taxon>Vannielia</taxon>
    </lineage>
</organism>
<evidence type="ECO:0000313" key="6">
    <source>
        <dbReference type="Proteomes" id="UP000184932"/>
    </source>
</evidence>
<reference evidence="6" key="1">
    <citation type="submission" date="2016-11" db="EMBL/GenBank/DDBJ databases">
        <authorList>
            <person name="Varghese N."/>
            <person name="Submissions S."/>
        </authorList>
    </citation>
    <scope>NUCLEOTIDE SEQUENCE [LARGE SCALE GENOMIC DNA]</scope>
    <source>
        <strain evidence="6">DSM 29440</strain>
    </source>
</reference>
<evidence type="ECO:0000256" key="3">
    <source>
        <dbReference type="SAM" id="MobiDB-lite"/>
    </source>
</evidence>